<comment type="caution">
    <text evidence="2">The sequence shown here is derived from an EMBL/GenBank/DDBJ whole genome shotgun (WGS) entry which is preliminary data.</text>
</comment>
<dbReference type="PANTHER" id="PTHR45947">
    <property type="entry name" value="SULFOQUINOVOSYL TRANSFERASE SQD2"/>
    <property type="match status" value="1"/>
</dbReference>
<evidence type="ECO:0000259" key="1">
    <source>
        <dbReference type="Pfam" id="PF13439"/>
    </source>
</evidence>
<dbReference type="InterPro" id="IPR028098">
    <property type="entry name" value="Glyco_trans_4-like_N"/>
</dbReference>
<dbReference type="Pfam" id="PF13692">
    <property type="entry name" value="Glyco_trans_1_4"/>
    <property type="match status" value="1"/>
</dbReference>
<reference evidence="2" key="1">
    <citation type="journal article" date="2015" name="Nature">
        <title>Complex archaea that bridge the gap between prokaryotes and eukaryotes.</title>
        <authorList>
            <person name="Spang A."/>
            <person name="Saw J.H."/>
            <person name="Jorgensen S.L."/>
            <person name="Zaremba-Niedzwiedzka K."/>
            <person name="Martijn J."/>
            <person name="Lind A.E."/>
            <person name="van Eijk R."/>
            <person name="Schleper C."/>
            <person name="Guy L."/>
            <person name="Ettema T.J."/>
        </authorList>
    </citation>
    <scope>NUCLEOTIDE SEQUENCE</scope>
</reference>
<dbReference type="Gene3D" id="3.40.50.2000">
    <property type="entry name" value="Glycogen Phosphorylase B"/>
    <property type="match status" value="2"/>
</dbReference>
<dbReference type="Pfam" id="PF13439">
    <property type="entry name" value="Glyco_transf_4"/>
    <property type="match status" value="1"/>
</dbReference>
<proteinExistence type="predicted"/>
<dbReference type="GO" id="GO:0016757">
    <property type="term" value="F:glycosyltransferase activity"/>
    <property type="evidence" value="ECO:0007669"/>
    <property type="project" value="TreeGrafter"/>
</dbReference>
<sequence>MRLCIVSETWSPDINGVAHTLNRLSCELNRQGVPVDVIRPRPQVAGNTSRINHELQVARFALPGYTDVQVGLATPASLRRFWRVYRPDVIYLATQGPLGWAARQAARRMNIPLVAGWHTNFDHYCKDYGVAWLASTTRRYLRYFHNGCALTLVPTHQQAATLRRQGIHDVNVLSRGLDGERFSPAHRDAALRKRWGVSEHQPVALYVGRLAAEKNLTLLQESLQAMREVRPDIAQVIVGDGPAREQLQKALPDAHFTGFVGQESLARHYASADLFIFPSLSETWGNVVAEAMASGLAVVAFDHAASAELINSGYNGITVPAGDSAAFQQAAVDLCQHPADYARFGRVARLRALEQSWIGIAEQFLRYLHQALEAQHAPAPACGIRSS</sequence>
<evidence type="ECO:0000313" key="2">
    <source>
        <dbReference type="EMBL" id="KKN98065.1"/>
    </source>
</evidence>
<dbReference type="SUPFAM" id="SSF53756">
    <property type="entry name" value="UDP-Glycosyltransferase/glycogen phosphorylase"/>
    <property type="match status" value="1"/>
</dbReference>
<dbReference type="PANTHER" id="PTHR45947:SF3">
    <property type="entry name" value="SULFOQUINOVOSYL TRANSFERASE SQD2"/>
    <property type="match status" value="1"/>
</dbReference>
<dbReference type="InterPro" id="IPR050194">
    <property type="entry name" value="Glycosyltransferase_grp1"/>
</dbReference>
<name>A0A0F9UYK9_9ZZZZ</name>
<dbReference type="EMBL" id="LAZR01000053">
    <property type="protein sequence ID" value="KKN98065.1"/>
    <property type="molecule type" value="Genomic_DNA"/>
</dbReference>
<feature type="domain" description="Glycosyltransferase subfamily 4-like N-terminal" evidence="1">
    <location>
        <begin position="14"/>
        <end position="180"/>
    </location>
</feature>
<organism evidence="2">
    <name type="scientific">marine sediment metagenome</name>
    <dbReference type="NCBI Taxonomy" id="412755"/>
    <lineage>
        <taxon>unclassified sequences</taxon>
        <taxon>metagenomes</taxon>
        <taxon>ecological metagenomes</taxon>
    </lineage>
</organism>
<accession>A0A0F9UYK9</accession>
<dbReference type="CDD" id="cd03814">
    <property type="entry name" value="GT4-like"/>
    <property type="match status" value="1"/>
</dbReference>
<dbReference type="AlphaFoldDB" id="A0A0F9UYK9"/>
<gene>
    <name evidence="2" type="ORF">LCGC14_0149260</name>
</gene>
<protein>
    <recommendedName>
        <fullName evidence="1">Glycosyltransferase subfamily 4-like N-terminal domain-containing protein</fullName>
    </recommendedName>
</protein>